<organism evidence="3 4">
    <name type="scientific">Xenopus laevis</name>
    <name type="common">African clawed frog</name>
    <dbReference type="NCBI Taxonomy" id="8355"/>
    <lineage>
        <taxon>Eukaryota</taxon>
        <taxon>Metazoa</taxon>
        <taxon>Chordata</taxon>
        <taxon>Craniata</taxon>
        <taxon>Vertebrata</taxon>
        <taxon>Euteleostomi</taxon>
        <taxon>Amphibia</taxon>
        <taxon>Batrachia</taxon>
        <taxon>Anura</taxon>
        <taxon>Pipoidea</taxon>
        <taxon>Pipidae</taxon>
        <taxon>Xenopodinae</taxon>
        <taxon>Xenopus</taxon>
        <taxon>Xenopus</taxon>
    </lineage>
</organism>
<evidence type="ECO:0000259" key="2">
    <source>
        <dbReference type="Pfam" id="PF22855"/>
    </source>
</evidence>
<feature type="compositionally biased region" description="Basic and acidic residues" evidence="1">
    <location>
        <begin position="23"/>
        <end position="60"/>
    </location>
</feature>
<dbReference type="InterPro" id="IPR054724">
    <property type="entry name" value="DNM3A_N"/>
</dbReference>
<dbReference type="Pfam" id="PF22855">
    <property type="entry name" value="DNM3A_N"/>
    <property type="match status" value="1"/>
</dbReference>
<evidence type="ECO:0000256" key="1">
    <source>
        <dbReference type="SAM" id="MobiDB-lite"/>
    </source>
</evidence>
<sequence length="183" mass="20879">VESANVSKDIASVPKCHMSPDTTHPDPIHNGDMDSANRQHKPERSSQDRPTPELSLRDMKTCGSPELLRDSEVNLVVENGCCTPSDEMDPQQMEDCDVSVICATKKRGRRRLSNSSEKSKEEKEDTSSDSPKSEGYRSRLRGGLSWETSLRQRPMQRLPFQAGDPYYISKRKRDEWLARWKLE</sequence>
<proteinExistence type="predicted"/>
<dbReference type="AlphaFoldDB" id="A0A974CTS8"/>
<evidence type="ECO:0000313" key="3">
    <source>
        <dbReference type="EMBL" id="OCT79198.1"/>
    </source>
</evidence>
<protein>
    <recommendedName>
        <fullName evidence="2">DNA (cytosine-5)-methyltransferase N-terminal domain-containing protein</fullName>
    </recommendedName>
</protein>
<accession>A0A974CTS8</accession>
<name>A0A974CTS8_XENLA</name>
<dbReference type="Proteomes" id="UP000694892">
    <property type="component" value="Chromosome 5S"/>
</dbReference>
<feature type="compositionally biased region" description="Basic and acidic residues" evidence="1">
    <location>
        <begin position="117"/>
        <end position="137"/>
    </location>
</feature>
<feature type="domain" description="DNA (cytosine-5)-methyltransferase N-terminal" evidence="2">
    <location>
        <begin position="100"/>
        <end position="183"/>
    </location>
</feature>
<evidence type="ECO:0000313" key="4">
    <source>
        <dbReference type="Proteomes" id="UP000694892"/>
    </source>
</evidence>
<dbReference type="EMBL" id="CM004475">
    <property type="protein sequence ID" value="OCT79198.1"/>
    <property type="molecule type" value="Genomic_DNA"/>
</dbReference>
<feature type="region of interest" description="Disordered" evidence="1">
    <location>
        <begin position="1"/>
        <end position="67"/>
    </location>
</feature>
<feature type="region of interest" description="Disordered" evidence="1">
    <location>
        <begin position="107"/>
        <end position="148"/>
    </location>
</feature>
<gene>
    <name evidence="3" type="ORF">XELAEV_180302953mg</name>
</gene>
<reference evidence="4" key="1">
    <citation type="journal article" date="2016" name="Nature">
        <title>Genome evolution in the allotetraploid frog Xenopus laevis.</title>
        <authorList>
            <person name="Session A.M."/>
            <person name="Uno Y."/>
            <person name="Kwon T."/>
            <person name="Chapman J.A."/>
            <person name="Toyoda A."/>
            <person name="Takahashi S."/>
            <person name="Fukui A."/>
            <person name="Hikosaka A."/>
            <person name="Suzuki A."/>
            <person name="Kondo M."/>
            <person name="van Heeringen S.J."/>
            <person name="Quigley I."/>
            <person name="Heinz S."/>
            <person name="Ogino H."/>
            <person name="Ochi H."/>
            <person name="Hellsten U."/>
            <person name="Lyons J.B."/>
            <person name="Simakov O."/>
            <person name="Putnam N."/>
            <person name="Stites J."/>
            <person name="Kuroki Y."/>
            <person name="Tanaka T."/>
            <person name="Michiue T."/>
            <person name="Watanabe M."/>
            <person name="Bogdanovic O."/>
            <person name="Lister R."/>
            <person name="Georgiou G."/>
            <person name="Paranjpe S.S."/>
            <person name="van Kruijsbergen I."/>
            <person name="Shu S."/>
            <person name="Carlson J."/>
            <person name="Kinoshita T."/>
            <person name="Ohta Y."/>
            <person name="Mawaribuchi S."/>
            <person name="Jenkins J."/>
            <person name="Grimwood J."/>
            <person name="Schmutz J."/>
            <person name="Mitros T."/>
            <person name="Mozaffari S.V."/>
            <person name="Suzuki Y."/>
            <person name="Haramoto Y."/>
            <person name="Yamamoto T.S."/>
            <person name="Takagi C."/>
            <person name="Heald R."/>
            <person name="Miller K."/>
            <person name="Haudenschild C."/>
            <person name="Kitzman J."/>
            <person name="Nakayama T."/>
            <person name="Izutsu Y."/>
            <person name="Robert J."/>
            <person name="Fortriede J."/>
            <person name="Burns K."/>
            <person name="Lotay V."/>
            <person name="Karimi K."/>
            <person name="Yasuoka Y."/>
            <person name="Dichmann D.S."/>
            <person name="Flajnik M.F."/>
            <person name="Houston D.W."/>
            <person name="Shendure J."/>
            <person name="DuPasquier L."/>
            <person name="Vize P.D."/>
            <person name="Zorn A.M."/>
            <person name="Ito M."/>
            <person name="Marcotte E.M."/>
            <person name="Wallingford J.B."/>
            <person name="Ito Y."/>
            <person name="Asashima M."/>
            <person name="Ueno N."/>
            <person name="Matsuda Y."/>
            <person name="Veenstra G.J."/>
            <person name="Fujiyama A."/>
            <person name="Harland R.M."/>
            <person name="Taira M."/>
            <person name="Rokhsar D.S."/>
        </authorList>
    </citation>
    <scope>NUCLEOTIDE SEQUENCE [LARGE SCALE GENOMIC DNA]</scope>
    <source>
        <strain evidence="4">J</strain>
    </source>
</reference>
<feature type="non-terminal residue" evidence="3">
    <location>
        <position position="1"/>
    </location>
</feature>
<feature type="non-terminal residue" evidence="3">
    <location>
        <position position="183"/>
    </location>
</feature>